<dbReference type="Gene3D" id="3.10.450.40">
    <property type="match status" value="1"/>
</dbReference>
<gene>
    <name evidence="3" type="ORF">H6A60_06975</name>
</gene>
<keyword evidence="1" id="KW-0732">Signal</keyword>
<evidence type="ECO:0000259" key="2">
    <source>
        <dbReference type="Pfam" id="PF03413"/>
    </source>
</evidence>
<dbReference type="Pfam" id="PF03413">
    <property type="entry name" value="PepSY"/>
    <property type="match status" value="1"/>
</dbReference>
<evidence type="ECO:0000313" key="4">
    <source>
        <dbReference type="Proteomes" id="UP000715095"/>
    </source>
</evidence>
<feature type="signal peptide" evidence="1">
    <location>
        <begin position="1"/>
        <end position="25"/>
    </location>
</feature>
<comment type="caution">
    <text evidence="3">The sequence shown here is derived from an EMBL/GenBank/DDBJ whole genome shotgun (WGS) entry which is preliminary data.</text>
</comment>
<dbReference type="InterPro" id="IPR025711">
    <property type="entry name" value="PepSY"/>
</dbReference>
<dbReference type="Proteomes" id="UP000715095">
    <property type="component" value="Unassembled WGS sequence"/>
</dbReference>
<evidence type="ECO:0000313" key="3">
    <source>
        <dbReference type="EMBL" id="MBM6704225.1"/>
    </source>
</evidence>
<evidence type="ECO:0000256" key="1">
    <source>
        <dbReference type="SAM" id="SignalP"/>
    </source>
</evidence>
<feature type="chain" id="PRO_5045834718" evidence="1">
    <location>
        <begin position="26"/>
        <end position="168"/>
    </location>
</feature>
<proteinExistence type="predicted"/>
<dbReference type="RefSeq" id="WP_205102721.1">
    <property type="nucleotide sequence ID" value="NZ_JACJJC010000009.1"/>
</dbReference>
<feature type="domain" description="PepSY" evidence="2">
    <location>
        <begin position="29"/>
        <end position="71"/>
    </location>
</feature>
<accession>A0ABS2DSB1</accession>
<organism evidence="3 4">
    <name type="scientific">Sutterella massiliensis</name>
    <dbReference type="NCBI Taxonomy" id="1816689"/>
    <lineage>
        <taxon>Bacteria</taxon>
        <taxon>Pseudomonadati</taxon>
        <taxon>Pseudomonadota</taxon>
        <taxon>Betaproteobacteria</taxon>
        <taxon>Burkholderiales</taxon>
        <taxon>Sutterellaceae</taxon>
        <taxon>Sutterella</taxon>
    </lineage>
</organism>
<dbReference type="EMBL" id="JACJJC010000009">
    <property type="protein sequence ID" value="MBM6704225.1"/>
    <property type="molecule type" value="Genomic_DNA"/>
</dbReference>
<protein>
    <submittedName>
        <fullName evidence="3">PepSY domain-containing protein</fullName>
    </submittedName>
</protein>
<reference evidence="3 4" key="1">
    <citation type="journal article" date="2021" name="Sci. Rep.">
        <title>The distribution of antibiotic resistance genes in chicken gut microbiota commensals.</title>
        <authorList>
            <person name="Juricova H."/>
            <person name="Matiasovicova J."/>
            <person name="Kubasova T."/>
            <person name="Cejkova D."/>
            <person name="Rychlik I."/>
        </authorList>
    </citation>
    <scope>NUCLEOTIDE SEQUENCE [LARGE SCALE GENOMIC DNA]</scope>
    <source>
        <strain evidence="3 4">An829</strain>
    </source>
</reference>
<name>A0ABS2DSB1_9BURK</name>
<keyword evidence="4" id="KW-1185">Reference proteome</keyword>
<sequence length="168" mass="18942">MHRRVVLLSAFSAALTATVSGRVLAAGGISRDEAVSLALAYAGVAKRDIFNLKIDRDEEQGVPVYSIEFETKFGDFDLCVARSSGRIIDADMEIDDEWVRRQPSAANPESEVRREVLRRVPGASSADIRLRQEGRRWEGVLRHDGMKYEFEADRRTGLIFDWTAERRA</sequence>